<proteinExistence type="predicted"/>
<dbReference type="GeneID" id="22277002"/>
<dbReference type="KEGG" id="vg:22277002"/>
<sequence>MQHKDKFVLPGLDKPISEFLEKTDRRMRASAIVTQMESEIYKRIRRFERDTGRKARYVIMDENTKTKLSVMKSMACPVPPMPSDHNLPTRLMFDRLPIIVVHGRGEGIQIGC</sequence>
<keyword evidence="2" id="KW-1185">Reference proteome</keyword>
<name>A0A068EP92_9CAUD</name>
<dbReference type="Proteomes" id="UP000027382">
    <property type="component" value="Segment"/>
</dbReference>
<reference evidence="1" key="1">
    <citation type="journal article" date="2014" name="Virology">
        <title>The odd one out: Bacillus ACT bacteriophage CP-51 exhibits unusual properties compared to related Spounavirinae W.Ph. and Bastille.</title>
        <authorList>
            <person name="Klumpp J."/>
            <person name="Schmuki M."/>
            <person name="Sozhamannan S."/>
            <person name="Beyer W."/>
            <person name="Fouts D.E."/>
            <person name="Bernbach V."/>
            <person name="Calendar R."/>
            <person name="Loessner M.J."/>
        </authorList>
    </citation>
    <scope>NUCLEOTIDE SEQUENCE [LARGE SCALE GENOMIC DNA]</scope>
</reference>
<organism evidence="1 2">
    <name type="scientific">Bacillus phage CP-51</name>
    <dbReference type="NCBI Taxonomy" id="1391188"/>
    <lineage>
        <taxon>Viruses</taxon>
        <taxon>Duplodnaviria</taxon>
        <taxon>Heunggongvirae</taxon>
        <taxon>Uroviricota</taxon>
        <taxon>Caudoviricetes</taxon>
        <taxon>Herelleviridae</taxon>
        <taxon>Spounavirinae</taxon>
        <taxon>Siminovitchvirus</taxon>
        <taxon>Siminovitchvirus CP51</taxon>
    </lineage>
</organism>
<dbReference type="EMBL" id="KF554508">
    <property type="protein sequence ID" value="AID50494.1"/>
    <property type="molecule type" value="Genomic_DNA"/>
</dbReference>
<protein>
    <submittedName>
        <fullName evidence="1">Uncharacterized protein</fullName>
    </submittedName>
</protein>
<evidence type="ECO:0000313" key="2">
    <source>
        <dbReference type="Proteomes" id="UP000027382"/>
    </source>
</evidence>
<dbReference type="OrthoDB" id="33230at10239"/>
<dbReference type="RefSeq" id="YP_009099103.1">
    <property type="nucleotide sequence ID" value="NC_025423.1"/>
</dbReference>
<accession>A0A068EP92</accession>
<evidence type="ECO:0000313" key="1">
    <source>
        <dbReference type="EMBL" id="AID50494.1"/>
    </source>
</evidence>